<dbReference type="AlphaFoldDB" id="A0A6I4YVZ1"/>
<sequence length="85" mass="9466">MSDLPQYETCPPSLASRTGLKKLGLVPTGDPVATLRYRTPQGYKTCPLYSRADTRPEREARAAQKRRQANAGGQFLLFPFSPDRP</sequence>
<protein>
    <submittedName>
        <fullName evidence="2">Uncharacterized protein</fullName>
    </submittedName>
</protein>
<comment type="caution">
    <text evidence="2">The sequence shown here is derived from an EMBL/GenBank/DDBJ whole genome shotgun (WGS) entry which is preliminary data.</text>
</comment>
<keyword evidence="3" id="KW-1185">Reference proteome</keyword>
<gene>
    <name evidence="2" type="ORF">GLX28_16730</name>
</gene>
<proteinExistence type="predicted"/>
<evidence type="ECO:0000313" key="3">
    <source>
        <dbReference type="Proteomes" id="UP000430519"/>
    </source>
</evidence>
<dbReference type="RefSeq" id="WP_160981424.1">
    <property type="nucleotide sequence ID" value="NZ_WVHK01000084.1"/>
</dbReference>
<evidence type="ECO:0000313" key="2">
    <source>
        <dbReference type="EMBL" id="MXV21273.1"/>
    </source>
</evidence>
<dbReference type="Proteomes" id="UP000430519">
    <property type="component" value="Unassembled WGS sequence"/>
</dbReference>
<name>A0A6I4YVZ1_9DEIO</name>
<evidence type="ECO:0000256" key="1">
    <source>
        <dbReference type="SAM" id="MobiDB-lite"/>
    </source>
</evidence>
<reference evidence="2 3" key="1">
    <citation type="submission" date="2019-11" db="EMBL/GenBank/DDBJ databases">
        <title>Genome sequence of Deinococcus xianganensis Y35, AI-2 producing algicidal bacterium, isolated from lake water.</title>
        <authorList>
            <person name="Li Y."/>
        </authorList>
    </citation>
    <scope>NUCLEOTIDE SEQUENCE [LARGE SCALE GENOMIC DNA]</scope>
    <source>
        <strain evidence="2 3">Y35</strain>
    </source>
</reference>
<organism evidence="2 3">
    <name type="scientific">Deinococcus xianganensis</name>
    <dbReference type="NCBI Taxonomy" id="1507289"/>
    <lineage>
        <taxon>Bacteria</taxon>
        <taxon>Thermotogati</taxon>
        <taxon>Deinococcota</taxon>
        <taxon>Deinococci</taxon>
        <taxon>Deinococcales</taxon>
        <taxon>Deinococcaceae</taxon>
        <taxon>Deinococcus</taxon>
    </lineage>
</organism>
<feature type="region of interest" description="Disordered" evidence="1">
    <location>
        <begin position="54"/>
        <end position="85"/>
    </location>
</feature>
<accession>A0A6I4YVZ1</accession>
<dbReference type="EMBL" id="WVHK01000084">
    <property type="protein sequence ID" value="MXV21273.1"/>
    <property type="molecule type" value="Genomic_DNA"/>
</dbReference>